<organism evidence="1 3">
    <name type="scientific">Avibacterium gallinarum</name>
    <name type="common">Pasteurella gallinarum</name>
    <dbReference type="NCBI Taxonomy" id="755"/>
    <lineage>
        <taxon>Bacteria</taxon>
        <taxon>Pseudomonadati</taxon>
        <taxon>Pseudomonadota</taxon>
        <taxon>Gammaproteobacteria</taxon>
        <taxon>Pasteurellales</taxon>
        <taxon>Pasteurellaceae</taxon>
        <taxon>Avibacterium</taxon>
    </lineage>
</organism>
<keyword evidence="4" id="KW-1185">Reference proteome</keyword>
<evidence type="ECO:0000313" key="2">
    <source>
        <dbReference type="EMBL" id="TDP28354.1"/>
    </source>
</evidence>
<dbReference type="EMBL" id="SNXJ01000006">
    <property type="protein sequence ID" value="TDP28354.1"/>
    <property type="molecule type" value="Genomic_DNA"/>
</dbReference>
<dbReference type="Proteomes" id="UP000255113">
    <property type="component" value="Unassembled WGS sequence"/>
</dbReference>
<gene>
    <name evidence="2" type="ORF">EV689_106130</name>
    <name evidence="1" type="ORF">NCTC11188_01479</name>
</gene>
<accession>A0A379AXS7</accession>
<dbReference type="RefSeq" id="WP_165779979.1">
    <property type="nucleotide sequence ID" value="NZ_PQVJ01000031.1"/>
</dbReference>
<dbReference type="EMBL" id="UGSQ01000003">
    <property type="protein sequence ID" value="SUB27116.1"/>
    <property type="molecule type" value="Genomic_DNA"/>
</dbReference>
<dbReference type="Proteomes" id="UP000294683">
    <property type="component" value="Unassembled WGS sequence"/>
</dbReference>
<reference evidence="2 4" key="2">
    <citation type="submission" date="2019-03" db="EMBL/GenBank/DDBJ databases">
        <title>Genomic Encyclopedia of Type Strains, Phase IV (KMG-IV): sequencing the most valuable type-strain genomes for metagenomic binning, comparative biology and taxonomic classification.</title>
        <authorList>
            <person name="Goeker M."/>
        </authorList>
    </citation>
    <scope>NUCLEOTIDE SEQUENCE [LARGE SCALE GENOMIC DNA]</scope>
    <source>
        <strain evidence="2 4">DSM 17481</strain>
    </source>
</reference>
<protein>
    <submittedName>
        <fullName evidence="1">Uncharacterized protein</fullName>
    </submittedName>
</protein>
<sequence length="125" mass="14160">MRVRNTINENTAYQLIHENDYDVNSLIKSELSTVLTRGRTLGQQLSTNIILNTVTTEKPEDYGKNALGAVTGTLSSKFIGQIGGKYNNLIYTSIYSNYASEYFGEYKNIKNTLDKAEEHINERKK</sequence>
<proteinExistence type="predicted"/>
<evidence type="ECO:0000313" key="3">
    <source>
        <dbReference type="Proteomes" id="UP000255113"/>
    </source>
</evidence>
<reference evidence="1 3" key="1">
    <citation type="submission" date="2018-06" db="EMBL/GenBank/DDBJ databases">
        <authorList>
            <consortium name="Pathogen Informatics"/>
            <person name="Doyle S."/>
        </authorList>
    </citation>
    <scope>NUCLEOTIDE SEQUENCE [LARGE SCALE GENOMIC DNA]</scope>
    <source>
        <strain evidence="1 3">NCTC11188</strain>
    </source>
</reference>
<name>A0A379AXS7_AVIGA</name>
<dbReference type="AlphaFoldDB" id="A0A379AXS7"/>
<evidence type="ECO:0000313" key="4">
    <source>
        <dbReference type="Proteomes" id="UP000294683"/>
    </source>
</evidence>
<evidence type="ECO:0000313" key="1">
    <source>
        <dbReference type="EMBL" id="SUB27116.1"/>
    </source>
</evidence>